<sequence>MLLFLKENKRGNSEIESFRKMLLGDQQNICVLDLGAGSKKVPQSLRSIAKITRYSTSGIKFAQLYQYFCSLTPAEHVLEFGTCVGIGTRYLSLATKGRLYTFEGSAEIQKVAQRAPVPKNIEFVLGPIAQTVSKVLASIPSVDFALIDANHTYEGTLETFFALLPKTHSKTIIAIGDIHWSPEMEKAWKEVQAHPAVKLTQDFFECGIIYFDYPGEKSHLILEV</sequence>
<keyword evidence="1" id="KW-0808">Transferase</keyword>
<dbReference type="Pfam" id="PF13578">
    <property type="entry name" value="Methyltransf_24"/>
    <property type="match status" value="1"/>
</dbReference>
<name>A0ABN1N5J8_9BACT</name>
<dbReference type="GO" id="GO:0032259">
    <property type="term" value="P:methylation"/>
    <property type="evidence" value="ECO:0007669"/>
    <property type="project" value="UniProtKB-KW"/>
</dbReference>
<protein>
    <submittedName>
        <fullName evidence="1">Class I SAM-dependent methyltransferase</fullName>
    </submittedName>
</protein>
<organism evidence="1 2">
    <name type="scientific">Algoriphagus jejuensis</name>
    <dbReference type="NCBI Taxonomy" id="419934"/>
    <lineage>
        <taxon>Bacteria</taxon>
        <taxon>Pseudomonadati</taxon>
        <taxon>Bacteroidota</taxon>
        <taxon>Cytophagia</taxon>
        <taxon>Cytophagales</taxon>
        <taxon>Cyclobacteriaceae</taxon>
        <taxon>Algoriphagus</taxon>
    </lineage>
</organism>
<reference evidence="1 2" key="1">
    <citation type="journal article" date="2019" name="Int. J. Syst. Evol. Microbiol.">
        <title>The Global Catalogue of Microorganisms (GCM) 10K type strain sequencing project: providing services to taxonomists for standard genome sequencing and annotation.</title>
        <authorList>
            <consortium name="The Broad Institute Genomics Platform"/>
            <consortium name="The Broad Institute Genome Sequencing Center for Infectious Disease"/>
            <person name="Wu L."/>
            <person name="Ma J."/>
        </authorList>
    </citation>
    <scope>NUCLEOTIDE SEQUENCE [LARGE SCALE GENOMIC DNA]</scope>
    <source>
        <strain evidence="1 2">JCM 16112</strain>
    </source>
</reference>
<accession>A0ABN1N5J8</accession>
<gene>
    <name evidence="1" type="ORF">GCM10009119_39940</name>
</gene>
<proteinExistence type="predicted"/>
<evidence type="ECO:0000313" key="1">
    <source>
        <dbReference type="EMBL" id="GAA0881024.1"/>
    </source>
</evidence>
<dbReference type="GO" id="GO:0008168">
    <property type="term" value="F:methyltransferase activity"/>
    <property type="evidence" value="ECO:0007669"/>
    <property type="project" value="UniProtKB-KW"/>
</dbReference>
<dbReference type="Gene3D" id="3.40.50.150">
    <property type="entry name" value="Vaccinia Virus protein VP39"/>
    <property type="match status" value="1"/>
</dbReference>
<dbReference type="InterPro" id="IPR029063">
    <property type="entry name" value="SAM-dependent_MTases_sf"/>
</dbReference>
<dbReference type="SUPFAM" id="SSF53335">
    <property type="entry name" value="S-adenosyl-L-methionine-dependent methyltransferases"/>
    <property type="match status" value="1"/>
</dbReference>
<dbReference type="EMBL" id="BAAAFI010000048">
    <property type="protein sequence ID" value="GAA0881024.1"/>
    <property type="molecule type" value="Genomic_DNA"/>
</dbReference>
<dbReference type="Proteomes" id="UP001500469">
    <property type="component" value="Unassembled WGS sequence"/>
</dbReference>
<comment type="caution">
    <text evidence="1">The sequence shown here is derived from an EMBL/GenBank/DDBJ whole genome shotgun (WGS) entry which is preliminary data.</text>
</comment>
<keyword evidence="2" id="KW-1185">Reference proteome</keyword>
<keyword evidence="1" id="KW-0489">Methyltransferase</keyword>
<evidence type="ECO:0000313" key="2">
    <source>
        <dbReference type="Proteomes" id="UP001500469"/>
    </source>
</evidence>